<dbReference type="GO" id="GO:0010468">
    <property type="term" value="P:regulation of gene expression"/>
    <property type="evidence" value="ECO:0007669"/>
    <property type="project" value="TreeGrafter"/>
</dbReference>
<dbReference type="FunFam" id="3.30.160.60:FF:000446">
    <property type="entry name" value="Zinc finger protein"/>
    <property type="match status" value="1"/>
</dbReference>
<evidence type="ECO:0000256" key="1">
    <source>
        <dbReference type="ARBA" id="ARBA00004123"/>
    </source>
</evidence>
<gene>
    <name evidence="10" type="ORF">PYCCODRAFT_1367838</name>
</gene>
<dbReference type="Proteomes" id="UP000193067">
    <property type="component" value="Unassembled WGS sequence"/>
</dbReference>
<dbReference type="InterPro" id="IPR013087">
    <property type="entry name" value="Znf_C2H2_type"/>
</dbReference>
<evidence type="ECO:0000313" key="10">
    <source>
        <dbReference type="EMBL" id="OSD02356.1"/>
    </source>
</evidence>
<keyword evidence="2" id="KW-0479">Metal-binding</keyword>
<protein>
    <recommendedName>
        <fullName evidence="9">C2H2-type domain-containing protein</fullName>
    </recommendedName>
</protein>
<keyword evidence="3" id="KW-0677">Repeat</keyword>
<evidence type="ECO:0000256" key="4">
    <source>
        <dbReference type="ARBA" id="ARBA00022771"/>
    </source>
</evidence>
<evidence type="ECO:0000256" key="2">
    <source>
        <dbReference type="ARBA" id="ARBA00022723"/>
    </source>
</evidence>
<evidence type="ECO:0000256" key="8">
    <source>
        <dbReference type="SAM" id="MobiDB-lite"/>
    </source>
</evidence>
<evidence type="ECO:0000259" key="9">
    <source>
        <dbReference type="PROSITE" id="PS50157"/>
    </source>
</evidence>
<keyword evidence="6" id="KW-0539">Nucleus</keyword>
<feature type="region of interest" description="Disordered" evidence="8">
    <location>
        <begin position="212"/>
        <end position="291"/>
    </location>
</feature>
<dbReference type="GO" id="GO:0005634">
    <property type="term" value="C:nucleus"/>
    <property type="evidence" value="ECO:0007669"/>
    <property type="project" value="UniProtKB-SubCell"/>
</dbReference>
<dbReference type="Gene3D" id="3.30.160.60">
    <property type="entry name" value="Classic Zinc Finger"/>
    <property type="match status" value="2"/>
</dbReference>
<dbReference type="InterPro" id="IPR036236">
    <property type="entry name" value="Znf_C2H2_sf"/>
</dbReference>
<evidence type="ECO:0000256" key="7">
    <source>
        <dbReference type="PROSITE-ProRule" id="PRU00042"/>
    </source>
</evidence>
<name>A0A1Y2IMM0_TRAC3</name>
<comment type="subcellular location">
    <subcellularLocation>
        <location evidence="1">Nucleus</location>
    </subcellularLocation>
</comment>
<sequence length="376" mass="40167">MHNMSSPADHMFKTPQAPAHAPNTPPGFSLGFSPYEHVVYLQSAPYNYSALLGAPAQSSYLYASASCTAPPAVCPAAPPHHGGYQPIAQGQNSLIEPEEPTMTNSPIYASGLQPSITVSPSGGNGSNSDGGIEAMPPSSQERPRDVNNKRHHCCMCHKTFDRPSTLKKHLLVHTGEKAFACEDCGRRFSVVSSLHRHAKTCRAVANSRLARTHGASSSSPVAPTSQLAVSSPTSRDKSMAVVTPAAPMDSSGSAETPAPRRSTHKRKALSTEGLNTSDMASRPQKQARRAPAPVLWVPDSLKRFDLTPSTESALVPLPPVRPFQGSNQVEERDSFDKNASVMPYHPRGWKGRLPGPGLLGDNVTDRTRSGGQVLIF</sequence>
<dbReference type="STRING" id="1353009.A0A1Y2IMM0"/>
<evidence type="ECO:0000256" key="6">
    <source>
        <dbReference type="ARBA" id="ARBA00023242"/>
    </source>
</evidence>
<evidence type="ECO:0000256" key="5">
    <source>
        <dbReference type="ARBA" id="ARBA00022833"/>
    </source>
</evidence>
<feature type="domain" description="C2H2-type" evidence="9">
    <location>
        <begin position="179"/>
        <end position="200"/>
    </location>
</feature>
<accession>A0A1Y2IMM0</accession>
<dbReference type="PROSITE" id="PS00028">
    <property type="entry name" value="ZINC_FINGER_C2H2_1"/>
    <property type="match status" value="1"/>
</dbReference>
<dbReference type="AlphaFoldDB" id="A0A1Y2IMM0"/>
<dbReference type="SMART" id="SM00355">
    <property type="entry name" value="ZnF_C2H2"/>
    <property type="match status" value="2"/>
</dbReference>
<dbReference type="PANTHER" id="PTHR16515">
    <property type="entry name" value="PR DOMAIN ZINC FINGER PROTEIN"/>
    <property type="match status" value="1"/>
</dbReference>
<reference evidence="10 11" key="1">
    <citation type="journal article" date="2015" name="Biotechnol. Biofuels">
        <title>Enhanced degradation of softwood versus hardwood by the white-rot fungus Pycnoporus coccineus.</title>
        <authorList>
            <person name="Couturier M."/>
            <person name="Navarro D."/>
            <person name="Chevret D."/>
            <person name="Henrissat B."/>
            <person name="Piumi F."/>
            <person name="Ruiz-Duenas F.J."/>
            <person name="Martinez A.T."/>
            <person name="Grigoriev I.V."/>
            <person name="Riley R."/>
            <person name="Lipzen A."/>
            <person name="Berrin J.G."/>
            <person name="Master E.R."/>
            <person name="Rosso M.N."/>
        </authorList>
    </citation>
    <scope>NUCLEOTIDE SEQUENCE [LARGE SCALE GENOMIC DNA]</scope>
    <source>
        <strain evidence="10 11">BRFM310</strain>
    </source>
</reference>
<organism evidence="10 11">
    <name type="scientific">Trametes coccinea (strain BRFM310)</name>
    <name type="common">Pycnoporus coccineus</name>
    <dbReference type="NCBI Taxonomy" id="1353009"/>
    <lineage>
        <taxon>Eukaryota</taxon>
        <taxon>Fungi</taxon>
        <taxon>Dikarya</taxon>
        <taxon>Basidiomycota</taxon>
        <taxon>Agaricomycotina</taxon>
        <taxon>Agaricomycetes</taxon>
        <taxon>Polyporales</taxon>
        <taxon>Polyporaceae</taxon>
        <taxon>Trametes</taxon>
    </lineage>
</organism>
<dbReference type="InterPro" id="IPR050331">
    <property type="entry name" value="Zinc_finger"/>
</dbReference>
<feature type="region of interest" description="Disordered" evidence="8">
    <location>
        <begin position="117"/>
        <end position="146"/>
    </location>
</feature>
<dbReference type="SUPFAM" id="SSF57667">
    <property type="entry name" value="beta-beta-alpha zinc fingers"/>
    <property type="match status" value="1"/>
</dbReference>
<dbReference type="GO" id="GO:0008270">
    <property type="term" value="F:zinc ion binding"/>
    <property type="evidence" value="ECO:0007669"/>
    <property type="project" value="UniProtKB-KW"/>
</dbReference>
<feature type="region of interest" description="Disordered" evidence="8">
    <location>
        <begin position="1"/>
        <end position="25"/>
    </location>
</feature>
<keyword evidence="5" id="KW-0862">Zinc</keyword>
<dbReference type="PANTHER" id="PTHR16515:SF49">
    <property type="entry name" value="GASTRULA ZINC FINGER PROTEIN XLCGF49.1-LIKE-RELATED"/>
    <property type="match status" value="1"/>
</dbReference>
<dbReference type="PROSITE" id="PS50157">
    <property type="entry name" value="ZINC_FINGER_C2H2_2"/>
    <property type="match status" value="2"/>
</dbReference>
<feature type="domain" description="C2H2-type" evidence="9">
    <location>
        <begin position="151"/>
        <end position="178"/>
    </location>
</feature>
<keyword evidence="11" id="KW-1185">Reference proteome</keyword>
<keyword evidence="4 7" id="KW-0863">Zinc-finger</keyword>
<evidence type="ECO:0000256" key="3">
    <source>
        <dbReference type="ARBA" id="ARBA00022737"/>
    </source>
</evidence>
<dbReference type="OrthoDB" id="654211at2759"/>
<feature type="compositionally biased region" description="Polar residues" evidence="8">
    <location>
        <begin position="214"/>
        <end position="233"/>
    </location>
</feature>
<evidence type="ECO:0000313" key="11">
    <source>
        <dbReference type="Proteomes" id="UP000193067"/>
    </source>
</evidence>
<dbReference type="Pfam" id="PF00096">
    <property type="entry name" value="zf-C2H2"/>
    <property type="match status" value="1"/>
</dbReference>
<dbReference type="EMBL" id="KZ084106">
    <property type="protein sequence ID" value="OSD02356.1"/>
    <property type="molecule type" value="Genomic_DNA"/>
</dbReference>
<proteinExistence type="predicted"/>